<dbReference type="PANTHER" id="PTHR36571">
    <property type="entry name" value="PROTEIN YGIW"/>
    <property type="match status" value="1"/>
</dbReference>
<dbReference type="InterPro" id="IPR005220">
    <property type="entry name" value="CarO-like"/>
</dbReference>
<dbReference type="Gene3D" id="2.40.50.200">
    <property type="entry name" value="Bacterial OB-fold"/>
    <property type="match status" value="1"/>
</dbReference>
<evidence type="ECO:0000256" key="2">
    <source>
        <dbReference type="SAM" id="SignalP"/>
    </source>
</evidence>
<dbReference type="PANTHER" id="PTHR36571:SF1">
    <property type="entry name" value="PROTEIN YGIW"/>
    <property type="match status" value="1"/>
</dbReference>
<dbReference type="InterPro" id="IPR036700">
    <property type="entry name" value="BOBF_sf"/>
</dbReference>
<evidence type="ECO:0000313" key="3">
    <source>
        <dbReference type="EMBL" id="KGK11868.1"/>
    </source>
</evidence>
<name>A0A099MF50_9VIBR</name>
<dbReference type="AlphaFoldDB" id="A0A099MF50"/>
<reference evidence="3 4" key="1">
    <citation type="submission" date="2014-04" db="EMBL/GenBank/DDBJ databases">
        <title>Genome sequencing of Vibrio navarrensis strains.</title>
        <authorList>
            <person name="Gladney L.M."/>
            <person name="Katz L.S."/>
            <person name="Marino-Ramirez L."/>
            <person name="Jordan I.K."/>
        </authorList>
    </citation>
    <scope>NUCLEOTIDE SEQUENCE [LARGE SCALE GENOMIC DNA]</scope>
    <source>
        <strain evidence="3 4">ATCC 51183</strain>
    </source>
</reference>
<dbReference type="eggNOG" id="COG3111">
    <property type="taxonomic scope" value="Bacteria"/>
</dbReference>
<proteinExistence type="predicted"/>
<feature type="signal peptide" evidence="2">
    <location>
        <begin position="1"/>
        <end position="21"/>
    </location>
</feature>
<evidence type="ECO:0000256" key="1">
    <source>
        <dbReference type="ARBA" id="ARBA00022729"/>
    </source>
</evidence>
<evidence type="ECO:0000313" key="4">
    <source>
        <dbReference type="Proteomes" id="UP000029994"/>
    </source>
</evidence>
<dbReference type="Proteomes" id="UP000029994">
    <property type="component" value="Unassembled WGS sequence"/>
</dbReference>
<feature type="chain" id="PRO_5001958524" evidence="2">
    <location>
        <begin position="22"/>
        <end position="122"/>
    </location>
</feature>
<keyword evidence="4" id="KW-1185">Reference proteome</keyword>
<dbReference type="SUPFAM" id="SSF101756">
    <property type="entry name" value="Hypothetical protein YgiW"/>
    <property type="match status" value="1"/>
</dbReference>
<gene>
    <name evidence="3" type="ORF">EA26_11345</name>
</gene>
<dbReference type="EMBL" id="JMCG01000001">
    <property type="protein sequence ID" value="KGK11868.1"/>
    <property type="molecule type" value="Genomic_DNA"/>
</dbReference>
<organism evidence="3 4">
    <name type="scientific">Vibrio navarrensis</name>
    <dbReference type="NCBI Taxonomy" id="29495"/>
    <lineage>
        <taxon>Bacteria</taxon>
        <taxon>Pseudomonadati</taxon>
        <taxon>Pseudomonadota</taxon>
        <taxon>Gammaproteobacteria</taxon>
        <taxon>Vibrionales</taxon>
        <taxon>Vibrionaceae</taxon>
        <taxon>Vibrio</taxon>
    </lineage>
</organism>
<accession>A0A099MF50</accession>
<dbReference type="STRING" id="29495.EA26_11345"/>
<keyword evidence="1 2" id="KW-0732">Signal</keyword>
<protein>
    <submittedName>
        <fullName evidence="3">Uncharacterized protein</fullName>
    </submittedName>
</protein>
<dbReference type="NCBIfam" id="NF033674">
    <property type="entry name" value="stress_OB_fold"/>
    <property type="match status" value="1"/>
</dbReference>
<dbReference type="RefSeq" id="WP_039427462.1">
    <property type="nucleotide sequence ID" value="NZ_CP061844.1"/>
</dbReference>
<comment type="caution">
    <text evidence="3">The sequence shown here is derived from an EMBL/GenBank/DDBJ whole genome shotgun (WGS) entry which is preliminary data.</text>
</comment>
<dbReference type="GeneID" id="43683764"/>
<dbReference type="Pfam" id="PF04076">
    <property type="entry name" value="BOF"/>
    <property type="match status" value="1"/>
</dbReference>
<sequence length="122" mass="13533">MNKAFFTTAAVMTLVSSIAVAKDYQHNTGIQFNGPVEISKVADLLQETGMFSEKHVVVEGKFIKQLNNDTFIFSDGSAEVQVELDDKVHLTTPINETTQLRLFGEYEGGKIPEIEVDQIVIL</sequence>